<dbReference type="EMBL" id="JACXAH010000005">
    <property type="protein sequence ID" value="MBD1371603.1"/>
    <property type="molecule type" value="Genomic_DNA"/>
</dbReference>
<accession>A0A926N8H6</accession>
<protein>
    <submittedName>
        <fullName evidence="1">DUF2487 family protein</fullName>
    </submittedName>
</protein>
<proteinExistence type="predicted"/>
<comment type="caution">
    <text evidence="1">The sequence shown here is derived from an EMBL/GenBank/DDBJ whole genome shotgun (WGS) entry which is preliminary data.</text>
</comment>
<dbReference type="AlphaFoldDB" id="A0A926N8H6"/>
<dbReference type="Proteomes" id="UP000661691">
    <property type="component" value="Unassembled WGS sequence"/>
</dbReference>
<name>A0A926N8H6_9BACL</name>
<keyword evidence="2" id="KW-1185">Reference proteome</keyword>
<dbReference type="Pfam" id="PF10673">
    <property type="entry name" value="DUF2487"/>
    <property type="match status" value="1"/>
</dbReference>
<organism evidence="1 2">
    <name type="scientific">Polycladospora coralii</name>
    <dbReference type="NCBI Taxonomy" id="2771432"/>
    <lineage>
        <taxon>Bacteria</taxon>
        <taxon>Bacillati</taxon>
        <taxon>Bacillota</taxon>
        <taxon>Bacilli</taxon>
        <taxon>Bacillales</taxon>
        <taxon>Thermoactinomycetaceae</taxon>
        <taxon>Polycladospora</taxon>
    </lineage>
</organism>
<dbReference type="RefSeq" id="WP_191138256.1">
    <property type="nucleotide sequence ID" value="NZ_JACXAG020000001.1"/>
</dbReference>
<evidence type="ECO:0000313" key="1">
    <source>
        <dbReference type="EMBL" id="MBD1371603.1"/>
    </source>
</evidence>
<reference evidence="1" key="1">
    <citation type="submission" date="2020-09" db="EMBL/GenBank/DDBJ databases">
        <title>A novel bacterium of genus Hazenella, isolated from South China Sea.</title>
        <authorList>
            <person name="Huang H."/>
            <person name="Mo K."/>
            <person name="Hu Y."/>
        </authorList>
    </citation>
    <scope>NUCLEOTIDE SEQUENCE</scope>
    <source>
        <strain evidence="1">IB182357</strain>
    </source>
</reference>
<dbReference type="InterPro" id="IPR019615">
    <property type="entry name" value="DUF2487"/>
</dbReference>
<evidence type="ECO:0000313" key="2">
    <source>
        <dbReference type="Proteomes" id="UP000661691"/>
    </source>
</evidence>
<gene>
    <name evidence="1" type="ORF">IC620_04430</name>
</gene>
<sequence length="148" mass="17187">MLLATMKQEEWKQHASFVDTLCLPVYDVRIEGKQIMMDAAKMVEEIAVGIEKRLTGRMLLLPAIPYTGGDMDLFKHYIEHVLQTFQAAGFYHFICITDQKIQLEMPTDSMIQFLPYIVKTENVNDEEARTAEIDLLYAQILENWQKQV</sequence>